<feature type="compositionally biased region" description="Polar residues" evidence="1">
    <location>
        <begin position="1"/>
        <end position="11"/>
    </location>
</feature>
<dbReference type="RefSeq" id="WP_341673179.1">
    <property type="nucleotide sequence ID" value="NZ_JBBYHV010000001.1"/>
</dbReference>
<name>A0ABU9IE13_9SPHN</name>
<organism evidence="2 3">
    <name type="scientific">Aurantiacibacter gilvus</name>
    <dbReference type="NCBI Taxonomy" id="3139141"/>
    <lineage>
        <taxon>Bacteria</taxon>
        <taxon>Pseudomonadati</taxon>
        <taxon>Pseudomonadota</taxon>
        <taxon>Alphaproteobacteria</taxon>
        <taxon>Sphingomonadales</taxon>
        <taxon>Erythrobacteraceae</taxon>
        <taxon>Aurantiacibacter</taxon>
    </lineage>
</organism>
<sequence length="341" mass="36560">MTSISTLSPLQAAQLDPGDFPDPDDPGTYRSAARRQVALTPARMADFLESLQVLGNVSIACRRAGVARQTAYRARRRSAGFARAWDAALVAARTVAEAELAERALNGVEEAVFYHGEEVARRRRYDSRLLLAHLARLDKAAERLDVAATLHMLDDQIDALRALGEAAGEGEDALPAKVDAPALRQAQDERDLVRDPAAFAERQAERAAPVPASAAPVVDNSPQDTVTPVTPCPANPCPDCDGFCLDAAADPAVALGEEDCMWLGNRLDRMDAARPPGAPEPHQLPGGDPDGALEMVQLRAFEDGIEHWWEVTLPHDAEEPAYARREDAARAATGGAASPAW</sequence>
<dbReference type="Proteomes" id="UP001497045">
    <property type="component" value="Unassembled WGS sequence"/>
</dbReference>
<dbReference type="EMBL" id="JBBYHV010000001">
    <property type="protein sequence ID" value="MEL1250666.1"/>
    <property type="molecule type" value="Genomic_DNA"/>
</dbReference>
<accession>A0ABU9IE13</accession>
<evidence type="ECO:0000313" key="3">
    <source>
        <dbReference type="Proteomes" id="UP001497045"/>
    </source>
</evidence>
<gene>
    <name evidence="2" type="ORF">AAEO60_08285</name>
</gene>
<protein>
    <submittedName>
        <fullName evidence="2">Uncharacterized protein</fullName>
    </submittedName>
</protein>
<feature type="region of interest" description="Disordered" evidence="1">
    <location>
        <begin position="1"/>
        <end position="26"/>
    </location>
</feature>
<proteinExistence type="predicted"/>
<keyword evidence="3" id="KW-1185">Reference proteome</keyword>
<evidence type="ECO:0000256" key="1">
    <source>
        <dbReference type="SAM" id="MobiDB-lite"/>
    </source>
</evidence>
<comment type="caution">
    <text evidence="2">The sequence shown here is derived from an EMBL/GenBank/DDBJ whole genome shotgun (WGS) entry which is preliminary data.</text>
</comment>
<evidence type="ECO:0000313" key="2">
    <source>
        <dbReference type="EMBL" id="MEL1250666.1"/>
    </source>
</evidence>
<reference evidence="2 3" key="1">
    <citation type="submission" date="2024-04" db="EMBL/GenBank/DDBJ databases">
        <title>Aurantiacibacter sp. DGU6 16S ribosomal RNA gene Genome sequencing and assembly.</title>
        <authorList>
            <person name="Park S."/>
        </authorList>
    </citation>
    <scope>NUCLEOTIDE SEQUENCE [LARGE SCALE GENOMIC DNA]</scope>
    <source>
        <strain evidence="2 3">DGU6</strain>
    </source>
</reference>